<dbReference type="InterPro" id="IPR050327">
    <property type="entry name" value="Proton-linked_MCT"/>
</dbReference>
<proteinExistence type="predicted"/>
<protein>
    <submittedName>
        <fullName evidence="8">MFS family permease</fullName>
    </submittedName>
</protein>
<dbReference type="PANTHER" id="PTHR11360:SF308">
    <property type="entry name" value="BLL3089 PROTEIN"/>
    <property type="match status" value="1"/>
</dbReference>
<dbReference type="PROSITE" id="PS50850">
    <property type="entry name" value="MFS"/>
    <property type="match status" value="1"/>
</dbReference>
<feature type="transmembrane region" description="Helical" evidence="6">
    <location>
        <begin position="218"/>
        <end position="237"/>
    </location>
</feature>
<feature type="transmembrane region" description="Helical" evidence="6">
    <location>
        <begin position="78"/>
        <end position="98"/>
    </location>
</feature>
<evidence type="ECO:0000256" key="6">
    <source>
        <dbReference type="SAM" id="Phobius"/>
    </source>
</evidence>
<evidence type="ECO:0000313" key="8">
    <source>
        <dbReference type="EMBL" id="MBP2385975.1"/>
    </source>
</evidence>
<feature type="transmembrane region" description="Helical" evidence="6">
    <location>
        <begin position="46"/>
        <end position="66"/>
    </location>
</feature>
<sequence>MALNQRFTTKRCYVITGMGIGQVLSWGSTFYLLAALAGPIATDTGWHSSLIVAGVSVGLAIAGLGSPRVGRLVAGNHGRTVLIASALLLALGLAMIGLAPNQWWYLGAWVILGSGMSGGLYSGAFAVLGHTYGSSARSAITLLTLFGGFASTICWPLSTFLVNEVGWRGTALVYAGAHLVITAPLYALTVPRQPCAPAPGGGSGGTDPAASGVSGPRWLLIVLVATISALSTSIAALMSVHMFSMLAGIGIASTTAVVLAAAIGPSQVGARFIELFIGRKRHPLWTLLTATLAMAVSIGFLGMGILAPAILVVVYGVGIGLSSITNGTVPLALFGHKQYARIMGHIALPSLLAQAAAPIVGSVLIQNLGHRNTLIALGLFAFLAFVLTICLMFLHHGKRKNQGHLVQRKPSHPAFPSSEEVVPVPPMGLGL</sequence>
<feature type="transmembrane region" description="Helical" evidence="6">
    <location>
        <begin position="243"/>
        <end position="263"/>
    </location>
</feature>
<feature type="transmembrane region" description="Helical" evidence="6">
    <location>
        <begin position="104"/>
        <end position="128"/>
    </location>
</feature>
<feature type="transmembrane region" description="Helical" evidence="6">
    <location>
        <begin position="140"/>
        <end position="161"/>
    </location>
</feature>
<dbReference type="InterPro" id="IPR020846">
    <property type="entry name" value="MFS_dom"/>
</dbReference>
<accession>A0ABS4XBY7</accession>
<reference evidence="8 9" key="1">
    <citation type="submission" date="2021-03" db="EMBL/GenBank/DDBJ databases">
        <title>Sequencing the genomes of 1000 actinobacteria strains.</title>
        <authorList>
            <person name="Klenk H.-P."/>
        </authorList>
    </citation>
    <scope>NUCLEOTIDE SEQUENCE [LARGE SCALE GENOMIC DNA]</scope>
    <source>
        <strain evidence="8 9">DSM 15797</strain>
    </source>
</reference>
<keyword evidence="9" id="KW-1185">Reference proteome</keyword>
<feature type="transmembrane region" description="Helical" evidence="6">
    <location>
        <begin position="374"/>
        <end position="394"/>
    </location>
</feature>
<evidence type="ECO:0000256" key="5">
    <source>
        <dbReference type="SAM" id="MobiDB-lite"/>
    </source>
</evidence>
<dbReference type="InterPro" id="IPR036259">
    <property type="entry name" value="MFS_trans_sf"/>
</dbReference>
<name>A0ABS4XBY7_9MICC</name>
<evidence type="ECO:0000313" key="9">
    <source>
        <dbReference type="Proteomes" id="UP001296993"/>
    </source>
</evidence>
<dbReference type="EMBL" id="JAGIOF010000001">
    <property type="protein sequence ID" value="MBP2385975.1"/>
    <property type="molecule type" value="Genomic_DNA"/>
</dbReference>
<keyword evidence="3 6" id="KW-1133">Transmembrane helix</keyword>
<organism evidence="8 9">
    <name type="scientific">Paeniglutamicibacter kerguelensis</name>
    <dbReference type="NCBI Taxonomy" id="254788"/>
    <lineage>
        <taxon>Bacteria</taxon>
        <taxon>Bacillati</taxon>
        <taxon>Actinomycetota</taxon>
        <taxon>Actinomycetes</taxon>
        <taxon>Micrococcales</taxon>
        <taxon>Micrococcaceae</taxon>
        <taxon>Paeniglutamicibacter</taxon>
    </lineage>
</organism>
<feature type="region of interest" description="Disordered" evidence="5">
    <location>
        <begin position="405"/>
        <end position="431"/>
    </location>
</feature>
<feature type="transmembrane region" description="Helical" evidence="6">
    <location>
        <begin position="12"/>
        <end position="34"/>
    </location>
</feature>
<evidence type="ECO:0000256" key="3">
    <source>
        <dbReference type="ARBA" id="ARBA00022989"/>
    </source>
</evidence>
<dbReference type="Proteomes" id="UP001296993">
    <property type="component" value="Unassembled WGS sequence"/>
</dbReference>
<dbReference type="Gene3D" id="1.20.1250.20">
    <property type="entry name" value="MFS general substrate transporter like domains"/>
    <property type="match status" value="1"/>
</dbReference>
<comment type="caution">
    <text evidence="8">The sequence shown here is derived from an EMBL/GenBank/DDBJ whole genome shotgun (WGS) entry which is preliminary data.</text>
</comment>
<dbReference type="PANTHER" id="PTHR11360">
    <property type="entry name" value="MONOCARBOXYLATE TRANSPORTER"/>
    <property type="match status" value="1"/>
</dbReference>
<keyword evidence="4 6" id="KW-0472">Membrane</keyword>
<keyword evidence="2 6" id="KW-0812">Transmembrane</keyword>
<evidence type="ECO:0000256" key="4">
    <source>
        <dbReference type="ARBA" id="ARBA00023136"/>
    </source>
</evidence>
<dbReference type="InterPro" id="IPR011701">
    <property type="entry name" value="MFS"/>
</dbReference>
<dbReference type="SUPFAM" id="SSF103473">
    <property type="entry name" value="MFS general substrate transporter"/>
    <property type="match status" value="1"/>
</dbReference>
<feature type="domain" description="Major facilitator superfamily (MFS) profile" evidence="7">
    <location>
        <begin position="1"/>
        <end position="399"/>
    </location>
</feature>
<feature type="transmembrane region" description="Helical" evidence="6">
    <location>
        <begin position="284"/>
        <end position="306"/>
    </location>
</feature>
<evidence type="ECO:0000256" key="1">
    <source>
        <dbReference type="ARBA" id="ARBA00004651"/>
    </source>
</evidence>
<comment type="subcellular location">
    <subcellularLocation>
        <location evidence="1">Cell membrane</location>
        <topology evidence="1">Multi-pass membrane protein</topology>
    </subcellularLocation>
</comment>
<dbReference type="Pfam" id="PF07690">
    <property type="entry name" value="MFS_1"/>
    <property type="match status" value="1"/>
</dbReference>
<dbReference type="RefSeq" id="WP_209996956.1">
    <property type="nucleotide sequence ID" value="NZ_BAAAJY010000003.1"/>
</dbReference>
<evidence type="ECO:0000256" key="2">
    <source>
        <dbReference type="ARBA" id="ARBA00022692"/>
    </source>
</evidence>
<feature type="transmembrane region" description="Helical" evidence="6">
    <location>
        <begin position="346"/>
        <end position="368"/>
    </location>
</feature>
<evidence type="ECO:0000259" key="7">
    <source>
        <dbReference type="PROSITE" id="PS50850"/>
    </source>
</evidence>
<gene>
    <name evidence="8" type="ORF">JOF47_001486</name>
</gene>
<feature type="transmembrane region" description="Helical" evidence="6">
    <location>
        <begin position="312"/>
        <end position="334"/>
    </location>
</feature>
<feature type="transmembrane region" description="Helical" evidence="6">
    <location>
        <begin position="167"/>
        <end position="188"/>
    </location>
</feature>